<feature type="compositionally biased region" description="Basic and acidic residues" evidence="7">
    <location>
        <begin position="199"/>
        <end position="212"/>
    </location>
</feature>
<dbReference type="InterPro" id="IPR009056">
    <property type="entry name" value="Cyt_c-like_dom"/>
</dbReference>
<feature type="compositionally biased region" description="Polar residues" evidence="7">
    <location>
        <begin position="406"/>
        <end position="416"/>
    </location>
</feature>
<keyword evidence="10" id="KW-1185">Reference proteome</keyword>
<dbReference type="RefSeq" id="WP_207257995.1">
    <property type="nucleotide sequence ID" value="NZ_JAFMPP010000009.1"/>
</dbReference>
<keyword evidence="1" id="KW-0813">Transport</keyword>
<feature type="compositionally biased region" description="Low complexity" evidence="7">
    <location>
        <begin position="213"/>
        <end position="232"/>
    </location>
</feature>
<dbReference type="Gene3D" id="1.10.760.10">
    <property type="entry name" value="Cytochrome c-like domain"/>
    <property type="match status" value="3"/>
</dbReference>
<dbReference type="AlphaFoldDB" id="A0A939FWE0"/>
<evidence type="ECO:0000259" key="8">
    <source>
        <dbReference type="PROSITE" id="PS51007"/>
    </source>
</evidence>
<feature type="domain" description="Cytochrome c" evidence="8">
    <location>
        <begin position="73"/>
        <end position="177"/>
    </location>
</feature>
<name>A0A939FWE0_9HYPH</name>
<evidence type="ECO:0000256" key="6">
    <source>
        <dbReference type="PROSITE-ProRule" id="PRU00433"/>
    </source>
</evidence>
<evidence type="ECO:0000256" key="5">
    <source>
        <dbReference type="ARBA" id="ARBA00023004"/>
    </source>
</evidence>
<feature type="compositionally biased region" description="Low complexity" evidence="7">
    <location>
        <begin position="417"/>
        <end position="430"/>
    </location>
</feature>
<dbReference type="PRINTS" id="PR00604">
    <property type="entry name" value="CYTCHRMECIAB"/>
</dbReference>
<dbReference type="GO" id="GO:0009055">
    <property type="term" value="F:electron transfer activity"/>
    <property type="evidence" value="ECO:0007669"/>
    <property type="project" value="InterPro"/>
</dbReference>
<dbReference type="Pfam" id="PF00034">
    <property type="entry name" value="Cytochrom_C"/>
    <property type="match status" value="3"/>
</dbReference>
<keyword evidence="4" id="KW-0249">Electron transport</keyword>
<feature type="compositionally biased region" description="Basic and acidic residues" evidence="7">
    <location>
        <begin position="367"/>
        <end position="376"/>
    </location>
</feature>
<feature type="compositionally biased region" description="Low complexity" evidence="7">
    <location>
        <begin position="188"/>
        <end position="198"/>
    </location>
</feature>
<feature type="compositionally biased region" description="Basic and acidic residues" evidence="7">
    <location>
        <begin position="390"/>
        <end position="402"/>
    </location>
</feature>
<sequence>MDSFEANKIFGAILGTVFVLFGGSLLAEGLFHSEAPEKPGYEIKVAEATQGGSGGGQEAAKEDPPIAALLQNASADKGEAIFKKCGACHSGEKGGPNKVGPHLWDVVNRPIASISDFSYSGAMKDFSKNGAEKWDYDHIYHFIKSPKDDVPGTKMGFAGLKSPQDRADVIAYLRTLSDNPALLPEAPAKEASAAAGGEKPAEAKPAAEDQKAAGEAAKPATPAPNATQTAMAGDPAAGEKVFNKCKACHAIGEGAKNKIGPELNGIVGEKIAVVDGYSFSSALQTYAKDHPTWTVEELHAWLTDPKAVAPGTKMSFPGLKDKKDIDNVIAYLASFDENGQKKTAEAAPQATNPATTTESGANAGAETTHKPAEAKPTDNSSGEEAASEPPKPEAKPADETSKPAEPQQNGASSDQGAATPAPNATQTAMAGDPAAGEKVFNKCKACHAIGEGAKNKIGPELNGIVGEKIAVVDGYSFSSALQNYAKDHPTWTVEELHAWLTDPKAVAPGTKMSFPGLKDKKDIDNVIAYLASFDENGQKKGQ</sequence>
<evidence type="ECO:0000256" key="2">
    <source>
        <dbReference type="ARBA" id="ARBA00022617"/>
    </source>
</evidence>
<protein>
    <submittedName>
        <fullName evidence="9">C-type cytochrome</fullName>
    </submittedName>
</protein>
<evidence type="ECO:0000313" key="9">
    <source>
        <dbReference type="EMBL" id="MBO0663203.1"/>
    </source>
</evidence>
<feature type="compositionally biased region" description="Low complexity" evidence="7">
    <location>
        <begin position="345"/>
        <end position="358"/>
    </location>
</feature>
<dbReference type="EMBL" id="JAFMPP010000009">
    <property type="protein sequence ID" value="MBO0663203.1"/>
    <property type="molecule type" value="Genomic_DNA"/>
</dbReference>
<feature type="region of interest" description="Disordered" evidence="7">
    <location>
        <begin position="341"/>
        <end position="433"/>
    </location>
</feature>
<feature type="region of interest" description="Disordered" evidence="7">
    <location>
        <begin position="188"/>
        <end position="234"/>
    </location>
</feature>
<feature type="domain" description="Cytochrome c" evidence="8">
    <location>
        <begin position="431"/>
        <end position="534"/>
    </location>
</feature>
<keyword evidence="2 6" id="KW-0349">Heme</keyword>
<dbReference type="InterPro" id="IPR002327">
    <property type="entry name" value="Cyt_c_1A/1B"/>
</dbReference>
<accession>A0A939FWE0</accession>
<evidence type="ECO:0000313" key="10">
    <source>
        <dbReference type="Proteomes" id="UP000664122"/>
    </source>
</evidence>
<dbReference type="GO" id="GO:0020037">
    <property type="term" value="F:heme binding"/>
    <property type="evidence" value="ECO:0007669"/>
    <property type="project" value="InterPro"/>
</dbReference>
<feature type="domain" description="Cytochrome c" evidence="8">
    <location>
        <begin position="233"/>
        <end position="336"/>
    </location>
</feature>
<dbReference type="PROSITE" id="PS51007">
    <property type="entry name" value="CYTC"/>
    <property type="match status" value="3"/>
</dbReference>
<evidence type="ECO:0000256" key="7">
    <source>
        <dbReference type="SAM" id="MobiDB-lite"/>
    </source>
</evidence>
<keyword evidence="3 6" id="KW-0479">Metal-binding</keyword>
<evidence type="ECO:0000256" key="1">
    <source>
        <dbReference type="ARBA" id="ARBA00022448"/>
    </source>
</evidence>
<evidence type="ECO:0000256" key="4">
    <source>
        <dbReference type="ARBA" id="ARBA00022982"/>
    </source>
</evidence>
<keyword evidence="5 6" id="KW-0408">Iron</keyword>
<dbReference type="Proteomes" id="UP000664122">
    <property type="component" value="Unassembled WGS sequence"/>
</dbReference>
<dbReference type="GO" id="GO:0046872">
    <property type="term" value="F:metal ion binding"/>
    <property type="evidence" value="ECO:0007669"/>
    <property type="project" value="UniProtKB-KW"/>
</dbReference>
<dbReference type="PANTHER" id="PTHR11961">
    <property type="entry name" value="CYTOCHROME C"/>
    <property type="match status" value="1"/>
</dbReference>
<reference evidence="9" key="1">
    <citation type="submission" date="2021-03" db="EMBL/GenBank/DDBJ databases">
        <title>Whole genome sequence of Jiella sp. CQZ9-1.</title>
        <authorList>
            <person name="Tuo L."/>
        </authorList>
    </citation>
    <scope>NUCLEOTIDE SEQUENCE</scope>
    <source>
        <strain evidence="9">CQZ9-1</strain>
    </source>
</reference>
<dbReference type="InterPro" id="IPR036909">
    <property type="entry name" value="Cyt_c-like_dom_sf"/>
</dbReference>
<organism evidence="9 10">
    <name type="scientific">Jiella flava</name>
    <dbReference type="NCBI Taxonomy" id="2816857"/>
    <lineage>
        <taxon>Bacteria</taxon>
        <taxon>Pseudomonadati</taxon>
        <taxon>Pseudomonadota</taxon>
        <taxon>Alphaproteobacteria</taxon>
        <taxon>Hyphomicrobiales</taxon>
        <taxon>Aurantimonadaceae</taxon>
        <taxon>Jiella</taxon>
    </lineage>
</organism>
<gene>
    <name evidence="9" type="ORF">J1C48_11495</name>
</gene>
<evidence type="ECO:0000256" key="3">
    <source>
        <dbReference type="ARBA" id="ARBA00022723"/>
    </source>
</evidence>
<dbReference type="SUPFAM" id="SSF46626">
    <property type="entry name" value="Cytochrome c"/>
    <property type="match status" value="3"/>
</dbReference>
<proteinExistence type="predicted"/>
<comment type="caution">
    <text evidence="9">The sequence shown here is derived from an EMBL/GenBank/DDBJ whole genome shotgun (WGS) entry which is preliminary data.</text>
</comment>